<evidence type="ECO:0008006" key="5">
    <source>
        <dbReference type="Google" id="ProtNLM"/>
    </source>
</evidence>
<dbReference type="AlphaFoldDB" id="A0AAN8X1L8"/>
<protein>
    <recommendedName>
        <fullName evidence="5">Ig-like domain-containing protein</fullName>
    </recommendedName>
</protein>
<sequence>MPDFTLDNRLHVIFLIIQSQNHISTFINFISASQIDDFEANSSNNSANGTFVVDPTLGRNLQFRVITTSANQVPSSPVLISPNGTIYNGSFDSTVYQWTTIVDFAENGTWEWEVTLSGSTTQSVRVSISAQSKSETTLPIITKASISAIQLANVTPVVITARVTQGNNAVVGAKVRAYVTQPDNTNAPIEMDLLDNGQGADIQIGDGIYSRFFTNFTAKGRYSVKAQVSNEKTHGKVWDDGNSYINNGAGFIASRRQKELFYGSKSLSRMVPLATTLLTEPDLEDIPDYCCGSVVPFDPSTATPTGEFTRTAVAGSFQMLNDPGTSVDFFPPSHVRDLSVSISEDLNQLNLEWTATGDDLDSGTASGYEIRMSNEHAQILEDKFDNSTLLLSFQNSTNMMDILVEAGKPVSLYLDLPESVSEETQYFVALRAIDKANQTSTVSNIAWFSVRQTTEITSMTTPEPTTASTSTVTPPPPNEEWWKPWVKAIIIIGCIVGAAIIIFAITYAVSSCVRACKRRGPEMPKHPDHTVDGTAMRSDGHNYAERAYPGNVNTAYGYYHSEHLVGSRPTINNGQNYSAQSLGATPDKGIVHDHSRQPLGGKPNTGSWHSYLAHPVHTSPDKVNVPNYPE</sequence>
<keyword evidence="4" id="KW-1185">Reference proteome</keyword>
<comment type="caution">
    <text evidence="3">The sequence shown here is derived from an EMBL/GenBank/DDBJ whole genome shotgun (WGS) entry which is preliminary data.</text>
</comment>
<gene>
    <name evidence="3" type="ORF">SK128_008867</name>
</gene>
<proteinExistence type="predicted"/>
<evidence type="ECO:0000313" key="4">
    <source>
        <dbReference type="Proteomes" id="UP001381693"/>
    </source>
</evidence>
<accession>A0AAN8X1L8</accession>
<dbReference type="InterPro" id="IPR013783">
    <property type="entry name" value="Ig-like_fold"/>
</dbReference>
<evidence type="ECO:0000256" key="1">
    <source>
        <dbReference type="SAM" id="MobiDB-lite"/>
    </source>
</evidence>
<dbReference type="Gene3D" id="2.60.40.10">
    <property type="entry name" value="Immunoglobulins"/>
    <property type="match status" value="1"/>
</dbReference>
<keyword evidence="2" id="KW-1133">Transmembrane helix</keyword>
<evidence type="ECO:0000256" key="2">
    <source>
        <dbReference type="SAM" id="Phobius"/>
    </source>
</evidence>
<organism evidence="3 4">
    <name type="scientific">Halocaridina rubra</name>
    <name type="common">Hawaiian red shrimp</name>
    <dbReference type="NCBI Taxonomy" id="373956"/>
    <lineage>
        <taxon>Eukaryota</taxon>
        <taxon>Metazoa</taxon>
        <taxon>Ecdysozoa</taxon>
        <taxon>Arthropoda</taxon>
        <taxon>Crustacea</taxon>
        <taxon>Multicrustacea</taxon>
        <taxon>Malacostraca</taxon>
        <taxon>Eumalacostraca</taxon>
        <taxon>Eucarida</taxon>
        <taxon>Decapoda</taxon>
        <taxon>Pleocyemata</taxon>
        <taxon>Caridea</taxon>
        <taxon>Atyoidea</taxon>
        <taxon>Atyidae</taxon>
        <taxon>Halocaridina</taxon>
    </lineage>
</organism>
<feature type="compositionally biased region" description="Polar residues" evidence="1">
    <location>
        <begin position="569"/>
        <end position="583"/>
    </location>
</feature>
<dbReference type="Proteomes" id="UP001381693">
    <property type="component" value="Unassembled WGS sequence"/>
</dbReference>
<feature type="transmembrane region" description="Helical" evidence="2">
    <location>
        <begin position="485"/>
        <end position="509"/>
    </location>
</feature>
<keyword evidence="2" id="KW-0812">Transmembrane</keyword>
<feature type="region of interest" description="Disordered" evidence="1">
    <location>
        <begin position="569"/>
        <end position="630"/>
    </location>
</feature>
<dbReference type="EMBL" id="JAXCGZ010013420">
    <property type="protein sequence ID" value="KAK7072573.1"/>
    <property type="molecule type" value="Genomic_DNA"/>
</dbReference>
<reference evidence="3 4" key="1">
    <citation type="submission" date="2023-11" db="EMBL/GenBank/DDBJ databases">
        <title>Halocaridina rubra genome assembly.</title>
        <authorList>
            <person name="Smith C."/>
        </authorList>
    </citation>
    <scope>NUCLEOTIDE SEQUENCE [LARGE SCALE GENOMIC DNA]</scope>
    <source>
        <strain evidence="3">EP-1</strain>
        <tissue evidence="3">Whole</tissue>
    </source>
</reference>
<name>A0AAN8X1L8_HALRR</name>
<evidence type="ECO:0000313" key="3">
    <source>
        <dbReference type="EMBL" id="KAK7072573.1"/>
    </source>
</evidence>
<keyword evidence="2" id="KW-0472">Membrane</keyword>